<reference evidence="1 2" key="1">
    <citation type="submission" date="2020-08" db="EMBL/GenBank/DDBJ databases">
        <title>Plant Genome Project.</title>
        <authorList>
            <person name="Zhang R.-G."/>
        </authorList>
    </citation>
    <scope>NUCLEOTIDE SEQUENCE [LARGE SCALE GENOMIC DNA]</scope>
    <source>
        <tissue evidence="1">Rhizome</tissue>
    </source>
</reference>
<accession>A0A8J5H8I5</accession>
<organism evidence="1 2">
    <name type="scientific">Zingiber officinale</name>
    <name type="common">Ginger</name>
    <name type="synonym">Amomum zingiber</name>
    <dbReference type="NCBI Taxonomy" id="94328"/>
    <lineage>
        <taxon>Eukaryota</taxon>
        <taxon>Viridiplantae</taxon>
        <taxon>Streptophyta</taxon>
        <taxon>Embryophyta</taxon>
        <taxon>Tracheophyta</taxon>
        <taxon>Spermatophyta</taxon>
        <taxon>Magnoliopsida</taxon>
        <taxon>Liliopsida</taxon>
        <taxon>Zingiberales</taxon>
        <taxon>Zingiberaceae</taxon>
        <taxon>Zingiber</taxon>
    </lineage>
</organism>
<keyword evidence="2" id="KW-1185">Reference proteome</keyword>
<dbReference type="EMBL" id="JACMSC010000005">
    <property type="protein sequence ID" value="KAG6523059.1"/>
    <property type="molecule type" value="Genomic_DNA"/>
</dbReference>
<dbReference type="AlphaFoldDB" id="A0A8J5H8I5"/>
<sequence length="100" mass="11454">MVLTIKFFMQKREKAWFASSLKSQLQYLAPTPSFPTIAINDPGEEIELDPSEGPVDVFCLLIFDPDQVDYLNSRSNERLIFTSKPNGSSRKLWMSQQINP</sequence>
<dbReference type="UniPathway" id="UPA01068">
    <property type="reaction ID" value="UER00304"/>
</dbReference>
<comment type="caution">
    <text evidence="1">The sequence shown here is derived from an EMBL/GenBank/DDBJ whole genome shotgun (WGS) entry which is preliminary data.</text>
</comment>
<proteinExistence type="predicted"/>
<dbReference type="InterPro" id="IPR012349">
    <property type="entry name" value="Split_barrel_FMN-bd"/>
</dbReference>
<dbReference type="Gene3D" id="2.30.110.10">
    <property type="entry name" value="Electron Transport, Fmn-binding Protein, Chain A"/>
    <property type="match status" value="1"/>
</dbReference>
<dbReference type="SUPFAM" id="SSF50475">
    <property type="entry name" value="FMN-binding split barrel"/>
    <property type="match status" value="1"/>
</dbReference>
<protein>
    <submittedName>
        <fullName evidence="1">Uncharacterized protein</fullName>
    </submittedName>
</protein>
<name>A0A8J5H8I5_ZINOF</name>
<gene>
    <name evidence="1" type="ORF">ZIOFF_020218</name>
</gene>
<evidence type="ECO:0000313" key="2">
    <source>
        <dbReference type="Proteomes" id="UP000734854"/>
    </source>
</evidence>
<evidence type="ECO:0000313" key="1">
    <source>
        <dbReference type="EMBL" id="KAG6523059.1"/>
    </source>
</evidence>
<dbReference type="Proteomes" id="UP000734854">
    <property type="component" value="Unassembled WGS sequence"/>
</dbReference>